<dbReference type="OrthoDB" id="9804603at2"/>
<keyword evidence="5 6" id="KW-0004">4Fe-4S</keyword>
<keyword evidence="2 5" id="KW-0560">Oxidoreductase</keyword>
<dbReference type="CDD" id="cd02008">
    <property type="entry name" value="TPP_IOR_alpha"/>
    <property type="match status" value="1"/>
</dbReference>
<dbReference type="SUPFAM" id="SSF52518">
    <property type="entry name" value="Thiamin diphosphate-binding fold (THDP-binding)"/>
    <property type="match status" value="2"/>
</dbReference>
<feature type="binding site" evidence="6">
    <location>
        <position position="544"/>
    </location>
    <ligand>
        <name>[4Fe-4S] cluster</name>
        <dbReference type="ChEBI" id="CHEBI:49883"/>
        <label>2</label>
    </ligand>
</feature>
<evidence type="ECO:0000313" key="8">
    <source>
        <dbReference type="EMBL" id="BAT71313.1"/>
    </source>
</evidence>
<dbReference type="EC" id="1.2.7.8" evidence="5"/>
<evidence type="ECO:0000256" key="2">
    <source>
        <dbReference type="ARBA" id="ARBA00023002"/>
    </source>
</evidence>
<dbReference type="KEGG" id="ttk:TST_0506"/>
<dbReference type="PIRSF" id="PIRSF006439">
    <property type="entry name" value="Indolepyruvate_ferr_oxidored"/>
    <property type="match status" value="1"/>
</dbReference>
<proteinExistence type="predicted"/>
<feature type="domain" description="4Fe-4S ferredoxin-type" evidence="7">
    <location>
        <begin position="552"/>
        <end position="578"/>
    </location>
</feature>
<keyword evidence="1 5" id="KW-0479">Metal-binding</keyword>
<keyword evidence="4 5" id="KW-0411">Iron-sulfur</keyword>
<sequence>MYQKSTSKTEFLLGNEAIALGALNAGVRFAASYPGTPSSEILPAFFHFAESFGVTVEGGWMVNEKVAFEAALAASWSGINSMVSMKQVGLNVAADSLMSAAYTGTEAGFVIVSVDDPGPYSSQTEQDSRFFAMFAKVPAFDPTSPQDAYSLMKEALELSKELKIPVLVRPVLRVAHSRESIKIEFPIDEPLNPNFVKKPGVWTATPKFRFALHKELNQKLEYISTKYRDDIEKELTKVKGNKIFLASGALHNYLLDLGIENVVRIKLPFPLDQKVLYEITQNFSEVWVIEETYPVIELQIPNRINVKGRLSGHIPKEGEITLQTLKEIIDPPEQKITVHFEDKKPRLCPGCGHRPVFYTMRKYFPKGIFPGDIGCYTLGTNIGAVDTFLCMGSSISMGLSIAILHNKEKEQPVVCTIGDSTFFHSGIPPLVEAVERKAPMVVCILDNRTTAMTGGQPIPKTDIEKLVEGCGVKKIEKVFAYNFNEVCDKLKDCWEFSKAYKTPSVLLCQCPCVVYGEKKTFGKPPKVDPDKCVNCKICYSIFECPAIYEKDGKAYIDPILCTGCGVCIDICPKDAISL</sequence>
<feature type="binding site" evidence="6">
    <location>
        <position position="538"/>
    </location>
    <ligand>
        <name>[4Fe-4S] cluster</name>
        <dbReference type="ChEBI" id="CHEBI:49883"/>
        <label>1</label>
    </ligand>
</feature>
<comment type="function">
    <text evidence="5">Catalyzes the ferredoxin-dependent oxidative decarboxylation of arylpyruvates.</text>
</comment>
<evidence type="ECO:0000256" key="3">
    <source>
        <dbReference type="ARBA" id="ARBA00023004"/>
    </source>
</evidence>
<dbReference type="GO" id="GO:0043805">
    <property type="term" value="F:indolepyruvate ferredoxin oxidoreductase activity"/>
    <property type="evidence" value="ECO:0007669"/>
    <property type="project" value="UniProtKB-UniRule"/>
</dbReference>
<dbReference type="InterPro" id="IPR017721">
    <property type="entry name" value="IorA"/>
</dbReference>
<dbReference type="RefSeq" id="WP_068549235.1">
    <property type="nucleotide sequence ID" value="NZ_AP013035.1"/>
</dbReference>
<keyword evidence="8" id="KW-0670">Pyruvate</keyword>
<dbReference type="InterPro" id="IPR011766">
    <property type="entry name" value="TPP_enzyme_TPP-bd"/>
</dbReference>
<feature type="domain" description="4Fe-4S ferredoxin-type" evidence="7">
    <location>
        <begin position="523"/>
        <end position="545"/>
    </location>
</feature>
<evidence type="ECO:0000259" key="7">
    <source>
        <dbReference type="PROSITE" id="PS51379"/>
    </source>
</evidence>
<dbReference type="FunFam" id="3.40.50.970:FF:000039">
    <property type="entry name" value="Indolepyruvate oxidoreductase subunit IorA"/>
    <property type="match status" value="1"/>
</dbReference>
<reference evidence="9" key="1">
    <citation type="journal article" date="2018" name="Science">
        <title>A primordial and reversible TCA cycle in a facultatively chemolithoautotrophic thermophile.</title>
        <authorList>
            <person name="Nunoura T."/>
            <person name="Chikaraishi Y."/>
            <person name="Izaki R."/>
            <person name="Suwa T."/>
            <person name="Sato T."/>
            <person name="Harada T."/>
            <person name="Mori K."/>
            <person name="Kato Y."/>
            <person name="Miyazaki M."/>
            <person name="Shimamura S."/>
            <person name="Yanagawa K."/>
            <person name="Shuto A."/>
            <person name="Ohkouchi N."/>
            <person name="Fujita N."/>
            <person name="Takaki Y."/>
            <person name="Atomi H."/>
            <person name="Takai K."/>
        </authorList>
    </citation>
    <scope>NUCLEOTIDE SEQUENCE [LARGE SCALE GENOMIC DNA]</scope>
    <source>
        <strain evidence="9">DSM 17441 / JCM 13301 / NBRC 103674 / ABI70S6</strain>
    </source>
</reference>
<dbReference type="GO" id="GO:0030976">
    <property type="term" value="F:thiamine pyrophosphate binding"/>
    <property type="evidence" value="ECO:0007669"/>
    <property type="project" value="InterPro"/>
</dbReference>
<dbReference type="InterPro" id="IPR029061">
    <property type="entry name" value="THDP-binding"/>
</dbReference>
<keyword evidence="5" id="KW-0249">Electron transport</keyword>
<keyword evidence="3 5" id="KW-0408">Iron</keyword>
<accession>A0A0S3QSP7</accession>
<feature type="binding site" evidence="6">
    <location>
        <position position="564"/>
    </location>
    <ligand>
        <name>[4Fe-4S] cluster</name>
        <dbReference type="ChEBI" id="CHEBI:49883"/>
        <label>2</label>
    </ligand>
</feature>
<dbReference type="EMBL" id="AP013035">
    <property type="protein sequence ID" value="BAT71313.1"/>
    <property type="molecule type" value="Genomic_DNA"/>
</dbReference>
<name>A0A0S3QSP7_THET7</name>
<protein>
    <recommendedName>
        <fullName evidence="5">Indolepyruvate oxidoreductase subunit IorA</fullName>
        <shortName evidence="5">IOR</shortName>
        <ecNumber evidence="5">1.2.7.8</ecNumber>
    </recommendedName>
    <alternativeName>
        <fullName evidence="5">Indolepyruvate ferredoxin oxidoreductase subunit alpha</fullName>
    </alternativeName>
</protein>
<dbReference type="PROSITE" id="PS00198">
    <property type="entry name" value="4FE4S_FER_1"/>
    <property type="match status" value="1"/>
</dbReference>
<dbReference type="CDD" id="cd07034">
    <property type="entry name" value="TPP_PYR_PFOR_IOR-alpha_like"/>
    <property type="match status" value="1"/>
</dbReference>
<gene>
    <name evidence="8" type="ORF">TST_0506</name>
</gene>
<dbReference type="AlphaFoldDB" id="A0A0S3QSP7"/>
<comment type="cofactor">
    <cofactor evidence="5 6">
        <name>[4Fe-4S] cluster</name>
        <dbReference type="ChEBI" id="CHEBI:49883"/>
    </cofactor>
    <text evidence="5 6">Binds 2 [4Fe-4S] clusters. In this family the first cluster has a non-standard and varying [4Fe-4S] binding motif CX(2)CX(2)CX(4-5)CP.</text>
</comment>
<dbReference type="InterPro" id="IPR017900">
    <property type="entry name" value="4Fe4S_Fe_S_CS"/>
</dbReference>
<dbReference type="Pfam" id="PF02775">
    <property type="entry name" value="TPP_enzyme_C"/>
    <property type="match status" value="1"/>
</dbReference>
<dbReference type="Gene3D" id="3.30.70.20">
    <property type="match status" value="1"/>
</dbReference>
<evidence type="ECO:0000256" key="1">
    <source>
        <dbReference type="ARBA" id="ARBA00022723"/>
    </source>
</evidence>
<dbReference type="Proteomes" id="UP000063234">
    <property type="component" value="Chromosome"/>
</dbReference>
<comment type="catalytic activity">
    <reaction evidence="5">
        <text>indole-3-pyruvate + 2 oxidized [2Fe-2S]-[ferredoxin] + CoA = (indol-3-yl)acetyl-CoA + 2 reduced [2Fe-2S]-[ferredoxin] + CO2 + H(+)</text>
        <dbReference type="Rhea" id="RHEA:12645"/>
        <dbReference type="Rhea" id="RHEA-COMP:10000"/>
        <dbReference type="Rhea" id="RHEA-COMP:10001"/>
        <dbReference type="ChEBI" id="CHEBI:15378"/>
        <dbReference type="ChEBI" id="CHEBI:16526"/>
        <dbReference type="ChEBI" id="CHEBI:17640"/>
        <dbReference type="ChEBI" id="CHEBI:33737"/>
        <dbReference type="ChEBI" id="CHEBI:33738"/>
        <dbReference type="ChEBI" id="CHEBI:57271"/>
        <dbReference type="ChEBI" id="CHEBI:57287"/>
        <dbReference type="EC" id="1.2.7.8"/>
    </reaction>
</comment>
<organism evidence="8 9">
    <name type="scientific">Thermosulfidibacter takaii (strain DSM 17441 / JCM 13301 / NBRC 103674 / ABI70S6)</name>
    <dbReference type="NCBI Taxonomy" id="1298851"/>
    <lineage>
        <taxon>Bacteria</taxon>
        <taxon>Pseudomonadati</taxon>
        <taxon>Thermosulfidibacterota</taxon>
        <taxon>Thermosulfidibacteria</taxon>
        <taxon>Thermosulfidibacterales</taxon>
        <taxon>Thermosulfidibacteraceae</taxon>
    </lineage>
</organism>
<dbReference type="PROSITE" id="PS51379">
    <property type="entry name" value="4FE4S_FER_2"/>
    <property type="match status" value="2"/>
</dbReference>
<dbReference type="Pfam" id="PF00037">
    <property type="entry name" value="Fer4"/>
    <property type="match status" value="1"/>
</dbReference>
<dbReference type="STRING" id="1298851.TST_0506"/>
<evidence type="ECO:0000313" key="9">
    <source>
        <dbReference type="Proteomes" id="UP000063234"/>
    </source>
</evidence>
<dbReference type="SUPFAM" id="SSF54862">
    <property type="entry name" value="4Fe-4S ferredoxins"/>
    <property type="match status" value="1"/>
</dbReference>
<dbReference type="GO" id="GO:0044281">
    <property type="term" value="P:small molecule metabolic process"/>
    <property type="evidence" value="ECO:0007669"/>
    <property type="project" value="UniProtKB-ARBA"/>
</dbReference>
<dbReference type="Gene3D" id="3.40.50.970">
    <property type="match status" value="2"/>
</dbReference>
<dbReference type="PANTHER" id="PTHR43710">
    <property type="entry name" value="2-HYDROXYACYL-COA LYASE"/>
    <property type="match status" value="1"/>
</dbReference>
<feature type="binding site" evidence="6">
    <location>
        <position position="535"/>
    </location>
    <ligand>
        <name>[4Fe-4S] cluster</name>
        <dbReference type="ChEBI" id="CHEBI:49883"/>
        <label>1</label>
    </ligand>
</feature>
<feature type="binding site" evidence="6">
    <location>
        <position position="567"/>
    </location>
    <ligand>
        <name>[4Fe-4S] cluster</name>
        <dbReference type="ChEBI" id="CHEBI:49883"/>
        <label>2</label>
    </ligand>
</feature>
<evidence type="ECO:0000256" key="6">
    <source>
        <dbReference type="PIRSR" id="PIRSR006439-50"/>
    </source>
</evidence>
<dbReference type="GO" id="GO:0046872">
    <property type="term" value="F:metal ion binding"/>
    <property type="evidence" value="ECO:0007669"/>
    <property type="project" value="UniProtKB-UniRule"/>
</dbReference>
<feature type="binding site" evidence="6">
    <location>
        <position position="561"/>
    </location>
    <ligand>
        <name>[4Fe-4S] cluster</name>
        <dbReference type="ChEBI" id="CHEBI:49883"/>
        <label>2</label>
    </ligand>
</feature>
<dbReference type="PANTHER" id="PTHR43710:SF7">
    <property type="entry name" value="INDOLEPYRUVATE OXIDOREDUCTASE SUBUNIT IORA"/>
    <property type="match status" value="1"/>
</dbReference>
<keyword evidence="9" id="KW-1185">Reference proteome</keyword>
<dbReference type="PATRIC" id="fig|1298851.3.peg.525"/>
<dbReference type="Pfam" id="PF01855">
    <property type="entry name" value="POR_N"/>
    <property type="match status" value="1"/>
</dbReference>
<evidence type="ECO:0000256" key="5">
    <source>
        <dbReference type="PIRNR" id="PIRNR006439"/>
    </source>
</evidence>
<feature type="binding site" evidence="6">
    <location>
        <position position="571"/>
    </location>
    <ligand>
        <name>[4Fe-4S] cluster</name>
        <dbReference type="ChEBI" id="CHEBI:49883"/>
        <label>1</label>
    </ligand>
</feature>
<dbReference type="GO" id="GO:0051539">
    <property type="term" value="F:4 iron, 4 sulfur cluster binding"/>
    <property type="evidence" value="ECO:0007669"/>
    <property type="project" value="UniProtKB-UniRule"/>
</dbReference>
<dbReference type="InterPro" id="IPR017896">
    <property type="entry name" value="4Fe4S_Fe-S-bd"/>
</dbReference>
<dbReference type="InterPro" id="IPR045025">
    <property type="entry name" value="HACL1-like"/>
</dbReference>
<keyword evidence="5" id="KW-0813">Transport</keyword>
<dbReference type="InterPro" id="IPR002880">
    <property type="entry name" value="Pyrv_Fd/Flavodoxin_OxRdtase_N"/>
</dbReference>
<feature type="binding site" evidence="6">
    <location>
        <position position="532"/>
    </location>
    <ligand>
        <name>[4Fe-4S] cluster</name>
        <dbReference type="ChEBI" id="CHEBI:49883"/>
        <label>1</label>
    </ligand>
</feature>
<evidence type="ECO:0000256" key="4">
    <source>
        <dbReference type="ARBA" id="ARBA00023014"/>
    </source>
</evidence>